<dbReference type="EMBL" id="SPVH01000002">
    <property type="protein sequence ID" value="TFW14435.1"/>
    <property type="molecule type" value="Genomic_DNA"/>
</dbReference>
<keyword evidence="2" id="KW-1185">Reference proteome</keyword>
<evidence type="ECO:0000313" key="2">
    <source>
        <dbReference type="Proteomes" id="UP000298216"/>
    </source>
</evidence>
<dbReference type="OrthoDB" id="9770450at2"/>
<accession>A0A4Y9S3G4</accession>
<dbReference type="GO" id="GO:0019068">
    <property type="term" value="P:virion assembly"/>
    <property type="evidence" value="ECO:0007669"/>
    <property type="project" value="InterPro"/>
</dbReference>
<dbReference type="GO" id="GO:0005198">
    <property type="term" value="F:structural molecule activity"/>
    <property type="evidence" value="ECO:0007669"/>
    <property type="project" value="InterPro"/>
</dbReference>
<dbReference type="Proteomes" id="UP000298216">
    <property type="component" value="Unassembled WGS sequence"/>
</dbReference>
<dbReference type="AlphaFoldDB" id="A0A4Y9S3G4"/>
<name>A0A4Y9S3G4_9CAUL</name>
<reference evidence="1 2" key="1">
    <citation type="submission" date="2019-03" db="EMBL/GenBank/DDBJ databases">
        <title>Draft genome of Brevundimonas sp. a heavy metal resistant soil bacteria.</title>
        <authorList>
            <person name="Soto J."/>
        </authorList>
    </citation>
    <scope>NUCLEOTIDE SEQUENCE [LARGE SCALE GENOMIC DNA]</scope>
    <source>
        <strain evidence="1 2">B-10</strain>
    </source>
</reference>
<organism evidence="1 2">
    <name type="scientific">Brevundimonas intermedia</name>
    <dbReference type="NCBI Taxonomy" id="74315"/>
    <lineage>
        <taxon>Bacteria</taxon>
        <taxon>Pseudomonadati</taxon>
        <taxon>Pseudomonadota</taxon>
        <taxon>Alphaproteobacteria</taxon>
        <taxon>Caulobacterales</taxon>
        <taxon>Caulobacteraceae</taxon>
        <taxon>Brevundimonas</taxon>
    </lineage>
</organism>
<protein>
    <submittedName>
        <fullName evidence="1">Phage portal protein</fullName>
    </submittedName>
</protein>
<evidence type="ECO:0000313" key="1">
    <source>
        <dbReference type="EMBL" id="TFW14435.1"/>
    </source>
</evidence>
<gene>
    <name evidence="1" type="ORF">EGY25_04375</name>
</gene>
<sequence length="502" mass="54985">MNFGKMIDSAVALVDPEAGAKRMAARISVEAIRGYDVAKSGRGTKGWNRPRTSADVENQRAVSITAASARDLVRNNKYASTGVRQMVASAWGDGIAPMMLHPDKAVQRVAQDDWDRWAESPISGQQDFYGHGKLSVRGAYVDGNSLTVWRPDDNGPDGRLLGRTGEHLDTAKTETAANGVRIIQGVELDEDDRRLAYHLFRDHPSSLLYSTALTSERIDAQHVDHMFEPLEHGQTIGISRLASVALTLRDIADVEDAKRLQEKVAACVALILKRKEGQARSPLSAKSANEVDHRGPDLQTVRPGMILDLGEGGEATGFTPAPSSNGVEFIRQQLGAVSAAMVPYHVMTGDVSQANYSGLRASFLGQWALLDDDQQNMIIPQLCLPAVRRRRRLLALRTGDRRFLDVRQTWALPVRRQADPIKDLMAEVIEIRSGLKLLARSLAERGINSDEHMLQINAMNVMIDELGLALETDPRRLTDSGVLQQATGYLLPKGQQAQGLAA</sequence>
<proteinExistence type="predicted"/>
<comment type="caution">
    <text evidence="1">The sequence shown here is derived from an EMBL/GenBank/DDBJ whole genome shotgun (WGS) entry which is preliminary data.</text>
</comment>
<dbReference type="InterPro" id="IPR006429">
    <property type="entry name" value="Phage_lambda_portal"/>
</dbReference>
<dbReference type="Pfam" id="PF05136">
    <property type="entry name" value="Phage_portal_2"/>
    <property type="match status" value="1"/>
</dbReference>
<dbReference type="RefSeq" id="WP_135193820.1">
    <property type="nucleotide sequence ID" value="NZ_SPVH01000002.1"/>
</dbReference>